<dbReference type="EMBL" id="GL832963">
    <property type="protein sequence ID" value="EGD83479.1"/>
    <property type="molecule type" value="Genomic_DNA"/>
</dbReference>
<dbReference type="GO" id="GO:0005737">
    <property type="term" value="C:cytoplasm"/>
    <property type="evidence" value="ECO:0007669"/>
    <property type="project" value="UniProtKB-SubCell"/>
</dbReference>
<dbReference type="SUPFAM" id="SSF56235">
    <property type="entry name" value="N-terminal nucleophile aminohydrolases (Ntn hydrolases)"/>
    <property type="match status" value="1"/>
</dbReference>
<keyword evidence="3 5" id="KW-0539">Nucleus</keyword>
<dbReference type="eggNOG" id="KOG0863">
    <property type="taxonomic scope" value="Eukaryota"/>
</dbReference>
<dbReference type="InParanoid" id="F2U6J7"/>
<keyword evidence="2 4" id="KW-0647">Proteasome</keyword>
<dbReference type="Pfam" id="PF00227">
    <property type="entry name" value="Proteasome"/>
    <property type="match status" value="1"/>
</dbReference>
<evidence type="ECO:0000256" key="4">
    <source>
        <dbReference type="PROSITE-ProRule" id="PRU00808"/>
    </source>
</evidence>
<sequence>MFRNQYDNDVVTWSPQGRIYQIEYAMEAVKQGSATVGVKNKTHAVLVAVKRKPSELSSHRRKVFDIDTHVCMSISGLTSDARSLARFLRSECTSSKWAFDEPLPVGRLVSALGEKLQRCTQFWSRRPFGVGLLLAGYDASGPHIYEVQPSANYFDCKSMAIGARSQSARTYLERQMTAIADSDRAGLIRHALLALRECLPSEAELTSENVTVAIVGKDEPCNILRDEAVQPYLDTLENDMDTDA</sequence>
<dbReference type="GeneID" id="16075561"/>
<dbReference type="InterPro" id="IPR023332">
    <property type="entry name" value="Proteasome_alpha-type"/>
</dbReference>
<reference evidence="7" key="1">
    <citation type="submission" date="2009-08" db="EMBL/GenBank/DDBJ databases">
        <title>Annotation of Salpingoeca rosetta.</title>
        <authorList>
            <consortium name="The Broad Institute Genome Sequencing Platform"/>
            <person name="Russ C."/>
            <person name="Cuomo C."/>
            <person name="Burger G."/>
            <person name="Gray M.W."/>
            <person name="Holland P.W.H."/>
            <person name="King N."/>
            <person name="Lang F.B.F."/>
            <person name="Roger A.J."/>
            <person name="Ruiz-Trillo I."/>
            <person name="Young S.K."/>
            <person name="Zeng Q."/>
            <person name="Gargeya S."/>
            <person name="Alvarado L."/>
            <person name="Berlin A."/>
            <person name="Chapman S.B."/>
            <person name="Chen Z."/>
            <person name="Freedman E."/>
            <person name="Gellesch M."/>
            <person name="Goldberg J."/>
            <person name="Griggs A."/>
            <person name="Gujja S."/>
            <person name="Heilman E."/>
            <person name="Heiman D."/>
            <person name="Howarth C."/>
            <person name="Mehta T."/>
            <person name="Neiman D."/>
            <person name="Pearson M."/>
            <person name="Roberts A."/>
            <person name="Saif S."/>
            <person name="Shea T."/>
            <person name="Shenoy N."/>
            <person name="Sisk P."/>
            <person name="Stolte C."/>
            <person name="Sykes S."/>
            <person name="White J."/>
            <person name="Yandava C."/>
            <person name="Haas B."/>
            <person name="Nusbaum C."/>
            <person name="Birren B."/>
        </authorList>
    </citation>
    <scope>NUCLEOTIDE SEQUENCE [LARGE SCALE GENOMIC DNA]</scope>
    <source>
        <strain evidence="7">ATCC 50818</strain>
    </source>
</reference>
<evidence type="ECO:0000256" key="3">
    <source>
        <dbReference type="ARBA" id="ARBA00023242"/>
    </source>
</evidence>
<keyword evidence="1 5" id="KW-0963">Cytoplasm</keyword>
<dbReference type="GO" id="GO:0019773">
    <property type="term" value="C:proteasome core complex, alpha-subunit complex"/>
    <property type="evidence" value="ECO:0007669"/>
    <property type="project" value="UniProtKB-UniRule"/>
</dbReference>
<organism evidence="8">
    <name type="scientific">Salpingoeca rosetta (strain ATCC 50818 / BSB-021)</name>
    <dbReference type="NCBI Taxonomy" id="946362"/>
    <lineage>
        <taxon>Eukaryota</taxon>
        <taxon>Choanoflagellata</taxon>
        <taxon>Craspedida</taxon>
        <taxon>Salpingoecidae</taxon>
        <taxon>Salpingoeca</taxon>
    </lineage>
</organism>
<evidence type="ECO:0000256" key="1">
    <source>
        <dbReference type="ARBA" id="ARBA00022490"/>
    </source>
</evidence>
<dbReference type="Proteomes" id="UP000007799">
    <property type="component" value="Unassembled WGS sequence"/>
</dbReference>
<evidence type="ECO:0000256" key="5">
    <source>
        <dbReference type="RuleBase" id="RU000551"/>
    </source>
</evidence>
<dbReference type="PANTHER" id="PTHR11599">
    <property type="entry name" value="PROTEASOME SUBUNIT ALPHA/BETA"/>
    <property type="match status" value="1"/>
</dbReference>
<dbReference type="RefSeq" id="XP_004994983.1">
    <property type="nucleotide sequence ID" value="XM_004994926.1"/>
</dbReference>
<dbReference type="InterPro" id="IPR029055">
    <property type="entry name" value="Ntn_hydrolases_N"/>
</dbReference>
<dbReference type="PROSITE" id="PS51475">
    <property type="entry name" value="PROTEASOME_ALPHA_2"/>
    <property type="match status" value="1"/>
</dbReference>
<dbReference type="GO" id="GO:0006511">
    <property type="term" value="P:ubiquitin-dependent protein catabolic process"/>
    <property type="evidence" value="ECO:0007669"/>
    <property type="project" value="InterPro"/>
</dbReference>
<dbReference type="OMA" id="NTQVYGK"/>
<gene>
    <name evidence="7" type="ORF">PTSG_04087</name>
</gene>
<dbReference type="KEGG" id="sre:PTSG_04087"/>
<evidence type="ECO:0000259" key="6">
    <source>
        <dbReference type="PROSITE" id="PS00388"/>
    </source>
</evidence>
<comment type="similarity">
    <text evidence="4 5">Belongs to the peptidase T1A family.</text>
</comment>
<accession>F2U6J7</accession>
<evidence type="ECO:0000313" key="7">
    <source>
        <dbReference type="EMBL" id="EGD83479.1"/>
    </source>
</evidence>
<dbReference type="FunFam" id="3.60.20.10:FF:000016">
    <property type="entry name" value="Proteasome subunit alpha type-6"/>
    <property type="match status" value="1"/>
</dbReference>
<evidence type="ECO:0000256" key="2">
    <source>
        <dbReference type="ARBA" id="ARBA00022942"/>
    </source>
</evidence>
<name>F2U6J7_SALR5</name>
<dbReference type="InterPro" id="IPR000426">
    <property type="entry name" value="Proteasome_asu_N"/>
</dbReference>
<dbReference type="InterPro" id="IPR050115">
    <property type="entry name" value="Proteasome_alpha"/>
</dbReference>
<dbReference type="Gene3D" id="3.60.20.10">
    <property type="entry name" value="Glutamine Phosphoribosylpyrophosphate, subunit 1, domain 1"/>
    <property type="match status" value="1"/>
</dbReference>
<dbReference type="STRING" id="946362.F2U6J7"/>
<dbReference type="OrthoDB" id="431557at2759"/>
<dbReference type="PROSITE" id="PS00388">
    <property type="entry name" value="PROTEASOME_ALPHA_1"/>
    <property type="match status" value="1"/>
</dbReference>
<dbReference type="CDD" id="cd03749">
    <property type="entry name" value="proteasome_alpha_type_1"/>
    <property type="match status" value="1"/>
</dbReference>
<dbReference type="InterPro" id="IPR001353">
    <property type="entry name" value="Proteasome_sua/b"/>
</dbReference>
<feature type="domain" description="Proteasome alpha-type subunits" evidence="6">
    <location>
        <begin position="6"/>
        <end position="28"/>
    </location>
</feature>
<dbReference type="AlphaFoldDB" id="F2U6J7"/>
<comment type="subunit">
    <text evidence="5">The 26S proteasome consists of a 20S proteasome core and two 19S regulatory subunits.</text>
</comment>
<dbReference type="SMART" id="SM00948">
    <property type="entry name" value="Proteasome_A_N"/>
    <property type="match status" value="1"/>
</dbReference>
<dbReference type="Pfam" id="PF10584">
    <property type="entry name" value="Proteasome_A_N"/>
    <property type="match status" value="1"/>
</dbReference>
<dbReference type="InterPro" id="IPR035144">
    <property type="entry name" value="Proteasome_alpha1"/>
</dbReference>
<dbReference type="GO" id="GO:0005634">
    <property type="term" value="C:nucleus"/>
    <property type="evidence" value="ECO:0007669"/>
    <property type="project" value="UniProtKB-SubCell"/>
</dbReference>
<proteinExistence type="inferred from homology"/>
<keyword evidence="8" id="KW-1185">Reference proteome</keyword>
<protein>
    <recommendedName>
        <fullName evidence="5">Proteasome subunit alpha type</fullName>
    </recommendedName>
</protein>
<comment type="subcellular location">
    <subcellularLocation>
        <location evidence="5">Cytoplasm</location>
    </subcellularLocation>
    <subcellularLocation>
        <location evidence="5">Nucleus</location>
    </subcellularLocation>
</comment>
<dbReference type="FunCoup" id="F2U6J7">
    <property type="interactions" value="1476"/>
</dbReference>
<evidence type="ECO:0000313" key="8">
    <source>
        <dbReference type="Proteomes" id="UP000007799"/>
    </source>
</evidence>